<feature type="coiled-coil region" evidence="1">
    <location>
        <begin position="49"/>
        <end position="76"/>
    </location>
</feature>
<sequence length="703" mass="79696">MYGVSFIICFITFAALINQVWPMANSIGQDCVVSLTIPMDSIKSSCNTDERILRKMQALEAKLERMNKKVEGLAVRMPQVTSQIGGNQETMRRLESNLAKSATYFKELDNKILELESKLPKLNGEDNIVSQRSNSLDSLLDPVRPLVMNELDRFKDIWMRDLTENIVPVILNSENKLGVAFKEKLIQNLRAHIKADLFKPLEIVESSSDIEEDINNSTDLEELGTEFMVVTKHTEIPETTSETPWDHNSLDMLARTLKSISIGSDNKTKGNANTEDKTASNSSSVFNRENVLKLLTFVKSQISKEMNEKINEFDFKIQNISDILFTRYENLENNISNFHGNELVQRNIIENNLSNISKALSLLEVKFNETVGDLPKTVENYTKLRMSTLETAISQKLHTAVSRMDEEIYSQGRRVNMSTSLVNIFQGSLAKYHNQSKTDIIQLQQKVGELGLLLKASANGDSDAINERLRYLETEIQAVADTQLMMELSNDQFKSGLKENHKNAQNEIKILKEELQAFEYEVLGIDHLKVAMGNQDIVLNNTVDKVNTFEIKLGDIQKTFTDFTVEVMSKIQWVPYNFSNSIFRNNCEGGKKYIRKSFLESSVIKFVGVQLCSNIRYKIFLAASKEGMFYDIGDKNGRGEDHCQFVGATVPDNTTKAYTVDKSFVFSSTEGYIRANWDEDLHVGKISFLQPTPAYYECGISIP</sequence>
<proteinExistence type="predicted"/>
<dbReference type="Proteomes" id="UP000005408">
    <property type="component" value="Unassembled WGS sequence"/>
</dbReference>
<dbReference type="EnsemblMetazoa" id="G6608.2">
    <property type="protein sequence ID" value="G6608.2:cds"/>
    <property type="gene ID" value="G6608"/>
</dbReference>
<feature type="domain" description="Target of Nesh-SH3/FNDC1 C-terminal" evidence="3">
    <location>
        <begin position="573"/>
        <end position="703"/>
    </location>
</feature>
<dbReference type="RefSeq" id="XP_011448784.2">
    <property type="nucleotide sequence ID" value="XM_011450482.4"/>
</dbReference>
<dbReference type="PANTHER" id="PTHR23197:SF11">
    <property type="entry name" value="RE03558P"/>
    <property type="match status" value="1"/>
</dbReference>
<evidence type="ECO:0000313" key="4">
    <source>
        <dbReference type="EnsemblMetazoa" id="G6608.3:cds"/>
    </source>
</evidence>
<feature type="signal peptide" evidence="2">
    <location>
        <begin position="1"/>
        <end position="22"/>
    </location>
</feature>
<dbReference type="AlphaFoldDB" id="A0A8W8NP98"/>
<feature type="chain" id="PRO_5042432197" description="Target of Nesh-SH3/FNDC1 C-terminal domain-containing protein" evidence="2">
    <location>
        <begin position="23"/>
        <end position="703"/>
    </location>
</feature>
<name>A0A8W8NP98_MAGGI</name>
<keyword evidence="5" id="KW-1185">Reference proteome</keyword>
<accession>A0A8W8NP98</accession>
<dbReference type="PANTHER" id="PTHR23197">
    <property type="entry name" value="TARSH-RELATED FIBRONECTIN DOMAIN-CONTAINING"/>
    <property type="match status" value="1"/>
</dbReference>
<dbReference type="KEGG" id="crg:105343218"/>
<evidence type="ECO:0000259" key="3">
    <source>
        <dbReference type="Pfam" id="PF21731"/>
    </source>
</evidence>
<reference evidence="4" key="1">
    <citation type="submission" date="2022-08" db="UniProtKB">
        <authorList>
            <consortium name="EnsemblMetazoa"/>
        </authorList>
    </citation>
    <scope>IDENTIFICATION</scope>
    <source>
        <strain evidence="4">05x7-T-G4-1.051#20</strain>
    </source>
</reference>
<dbReference type="EnsemblMetazoa" id="G6608.1">
    <property type="protein sequence ID" value="G6608.1:cds"/>
    <property type="gene ID" value="G6608"/>
</dbReference>
<dbReference type="EnsemblMetazoa" id="G6608.3">
    <property type="protein sequence ID" value="G6608.3:cds"/>
    <property type="gene ID" value="G6608"/>
</dbReference>
<organism evidence="4 5">
    <name type="scientific">Magallana gigas</name>
    <name type="common">Pacific oyster</name>
    <name type="synonym">Crassostrea gigas</name>
    <dbReference type="NCBI Taxonomy" id="29159"/>
    <lineage>
        <taxon>Eukaryota</taxon>
        <taxon>Metazoa</taxon>
        <taxon>Spiralia</taxon>
        <taxon>Lophotrochozoa</taxon>
        <taxon>Mollusca</taxon>
        <taxon>Bivalvia</taxon>
        <taxon>Autobranchia</taxon>
        <taxon>Pteriomorphia</taxon>
        <taxon>Ostreida</taxon>
        <taxon>Ostreoidea</taxon>
        <taxon>Ostreidae</taxon>
        <taxon>Magallana</taxon>
    </lineage>
</organism>
<dbReference type="GeneID" id="105343218"/>
<protein>
    <recommendedName>
        <fullName evidence="3">Target of Nesh-SH3/FNDC1 C-terminal domain-containing protein</fullName>
    </recommendedName>
</protein>
<evidence type="ECO:0000313" key="5">
    <source>
        <dbReference type="Proteomes" id="UP000005408"/>
    </source>
</evidence>
<dbReference type="Pfam" id="PF21731">
    <property type="entry name" value="TARSH_C"/>
    <property type="match status" value="1"/>
</dbReference>
<dbReference type="InterPro" id="IPR049109">
    <property type="entry name" value="TARSH/FNDC1_C"/>
</dbReference>
<keyword evidence="2" id="KW-0732">Signal</keyword>
<dbReference type="OrthoDB" id="6129306at2759"/>
<evidence type="ECO:0000256" key="1">
    <source>
        <dbReference type="SAM" id="Coils"/>
    </source>
</evidence>
<feature type="coiled-coil region" evidence="1">
    <location>
        <begin position="494"/>
        <end position="521"/>
    </location>
</feature>
<dbReference type="OMA" id="SCNTDER"/>
<keyword evidence="1" id="KW-0175">Coiled coil</keyword>
<evidence type="ECO:0000256" key="2">
    <source>
        <dbReference type="SAM" id="SignalP"/>
    </source>
</evidence>